<evidence type="ECO:0000313" key="4">
    <source>
        <dbReference type="Proteomes" id="UP000008952"/>
    </source>
</evidence>
<feature type="signal peptide" evidence="1">
    <location>
        <begin position="1"/>
        <end position="27"/>
    </location>
</feature>
<dbReference type="RefSeq" id="WP_008038121.1">
    <property type="nucleotide sequence ID" value="NZ_JH725147.1"/>
</dbReference>
<proteinExistence type="predicted"/>
<dbReference type="eggNOG" id="COG3212">
    <property type="taxonomic scope" value="Bacteria"/>
</dbReference>
<keyword evidence="1" id="KW-0732">Signal</keyword>
<feature type="chain" id="PRO_5003741749" description="PepSY domain-containing protein" evidence="1">
    <location>
        <begin position="28"/>
        <end position="106"/>
    </location>
</feature>
<sequence length="106" mass="11771">MMRWLQIIVFSTLSLGLSSALVSFAVADDDQDAARAALARGEIRPLKDMLEIIDDVLPGSNVIKVEFDRDDGFYIYELKVIDAKGVIREVEIDAKTGNILDIEVDD</sequence>
<evidence type="ECO:0000259" key="2">
    <source>
        <dbReference type="Pfam" id="PF03413"/>
    </source>
</evidence>
<name>J0ZR67_9HYPH</name>
<accession>J0ZR67</accession>
<dbReference type="Proteomes" id="UP000008952">
    <property type="component" value="Unassembled WGS sequence"/>
</dbReference>
<gene>
    <name evidence="3" type="ORF">ME5_00510</name>
</gene>
<dbReference type="OrthoDB" id="8478748at2"/>
<protein>
    <recommendedName>
        <fullName evidence="2">PepSY domain-containing protein</fullName>
    </recommendedName>
</protein>
<comment type="caution">
    <text evidence="3">The sequence shown here is derived from an EMBL/GenBank/DDBJ whole genome shotgun (WGS) entry which is preliminary data.</text>
</comment>
<dbReference type="STRING" id="1094558.ME5_00510"/>
<evidence type="ECO:0000313" key="3">
    <source>
        <dbReference type="EMBL" id="EJF91178.1"/>
    </source>
</evidence>
<keyword evidence="4" id="KW-1185">Reference proteome</keyword>
<dbReference type="HOGENOM" id="CLU_143489_5_0_5"/>
<dbReference type="Gene3D" id="3.10.450.40">
    <property type="match status" value="1"/>
</dbReference>
<dbReference type="Pfam" id="PF03413">
    <property type="entry name" value="PepSY"/>
    <property type="match status" value="1"/>
</dbReference>
<reference evidence="3 4" key="1">
    <citation type="submission" date="2012-03" db="EMBL/GenBank/DDBJ databases">
        <title>The Genome Sequence of Bartonella tamiae Th239.</title>
        <authorList>
            <consortium name="The Broad Institute Genome Sequencing Platform"/>
            <consortium name="The Broad Institute Genome Sequencing Center for Infectious Disease"/>
            <person name="Feldgarden M."/>
            <person name="Kirby J."/>
            <person name="Kosoy M."/>
            <person name="Birtles R."/>
            <person name="Probert W.S."/>
            <person name="Chiaraviglio L."/>
            <person name="Young S.K."/>
            <person name="Zeng Q."/>
            <person name="Gargeya S."/>
            <person name="Fitzgerald M."/>
            <person name="Haas B."/>
            <person name="Abouelleil A."/>
            <person name="Alvarado L."/>
            <person name="Arachchi H.M."/>
            <person name="Berlin A."/>
            <person name="Chapman S.B."/>
            <person name="Gearin G."/>
            <person name="Goldberg J."/>
            <person name="Griggs A."/>
            <person name="Gujja S."/>
            <person name="Hansen M."/>
            <person name="Heiman D."/>
            <person name="Howarth C."/>
            <person name="Larimer J."/>
            <person name="Lui A."/>
            <person name="MacDonald P.J.P."/>
            <person name="McCowen C."/>
            <person name="Montmayeur A."/>
            <person name="Murphy C."/>
            <person name="Neiman D."/>
            <person name="Pearson M."/>
            <person name="Priest M."/>
            <person name="Roberts A."/>
            <person name="Saif S."/>
            <person name="Shea T."/>
            <person name="Sisk P."/>
            <person name="Stolte C."/>
            <person name="Sykes S."/>
            <person name="Wortman J."/>
            <person name="Nusbaum C."/>
            <person name="Birren B."/>
        </authorList>
    </citation>
    <scope>NUCLEOTIDE SEQUENCE [LARGE SCALE GENOMIC DNA]</scope>
    <source>
        <strain evidence="3 4">Th239</strain>
    </source>
</reference>
<dbReference type="EMBL" id="AIMB01000003">
    <property type="protein sequence ID" value="EJF91178.1"/>
    <property type="molecule type" value="Genomic_DNA"/>
</dbReference>
<organism evidence="3 4">
    <name type="scientific">Bartonella tamiae Th239</name>
    <dbReference type="NCBI Taxonomy" id="1094558"/>
    <lineage>
        <taxon>Bacteria</taxon>
        <taxon>Pseudomonadati</taxon>
        <taxon>Pseudomonadota</taxon>
        <taxon>Alphaproteobacteria</taxon>
        <taxon>Hyphomicrobiales</taxon>
        <taxon>Bartonellaceae</taxon>
        <taxon>Bartonella</taxon>
    </lineage>
</organism>
<evidence type="ECO:0000256" key="1">
    <source>
        <dbReference type="SAM" id="SignalP"/>
    </source>
</evidence>
<feature type="domain" description="PepSY" evidence="2">
    <location>
        <begin position="50"/>
        <end position="103"/>
    </location>
</feature>
<dbReference type="InterPro" id="IPR025711">
    <property type="entry name" value="PepSY"/>
</dbReference>
<dbReference type="AlphaFoldDB" id="J0ZR67"/>
<dbReference type="PATRIC" id="fig|1094558.3.peg.564"/>